<dbReference type="Proteomes" id="UP001054837">
    <property type="component" value="Unassembled WGS sequence"/>
</dbReference>
<feature type="compositionally biased region" description="Basic and acidic residues" evidence="1">
    <location>
        <begin position="64"/>
        <end position="76"/>
    </location>
</feature>
<feature type="region of interest" description="Disordered" evidence="1">
    <location>
        <begin position="1"/>
        <end position="84"/>
    </location>
</feature>
<name>A0AAV4PV32_9ARAC</name>
<reference evidence="2 3" key="1">
    <citation type="submission" date="2021-06" db="EMBL/GenBank/DDBJ databases">
        <title>Caerostris darwini draft genome.</title>
        <authorList>
            <person name="Kono N."/>
            <person name="Arakawa K."/>
        </authorList>
    </citation>
    <scope>NUCLEOTIDE SEQUENCE [LARGE SCALE GENOMIC DNA]</scope>
</reference>
<evidence type="ECO:0000256" key="1">
    <source>
        <dbReference type="SAM" id="MobiDB-lite"/>
    </source>
</evidence>
<accession>A0AAV4PV32</accession>
<keyword evidence="3" id="KW-1185">Reference proteome</keyword>
<comment type="caution">
    <text evidence="2">The sequence shown here is derived from an EMBL/GenBank/DDBJ whole genome shotgun (WGS) entry which is preliminary data.</text>
</comment>
<sequence length="171" mass="19350">MPGDAVDWAEHITTPSGKGAEKNTAKRGRHTTAREPAVLPIKTKNLFLHGSAPKEKNKIKRERRAKDPRKSNRERPLSGLPKVKSITSRSLPSFEFVENVRPPKFDNAAQGEGRTGFSIRKIRGKGWGLFTIPNYEKFKHGGREDESGAIYLCTCRRDFILLNKQDLERLI</sequence>
<protein>
    <submittedName>
        <fullName evidence="2">Uncharacterized protein</fullName>
    </submittedName>
</protein>
<organism evidence="2 3">
    <name type="scientific">Caerostris darwini</name>
    <dbReference type="NCBI Taxonomy" id="1538125"/>
    <lineage>
        <taxon>Eukaryota</taxon>
        <taxon>Metazoa</taxon>
        <taxon>Ecdysozoa</taxon>
        <taxon>Arthropoda</taxon>
        <taxon>Chelicerata</taxon>
        <taxon>Arachnida</taxon>
        <taxon>Araneae</taxon>
        <taxon>Araneomorphae</taxon>
        <taxon>Entelegynae</taxon>
        <taxon>Araneoidea</taxon>
        <taxon>Araneidae</taxon>
        <taxon>Caerostris</taxon>
    </lineage>
</organism>
<gene>
    <name evidence="2" type="ORF">CDAR_501511</name>
</gene>
<proteinExistence type="predicted"/>
<dbReference type="EMBL" id="BPLQ01003391">
    <property type="protein sequence ID" value="GIY00119.1"/>
    <property type="molecule type" value="Genomic_DNA"/>
</dbReference>
<dbReference type="AlphaFoldDB" id="A0AAV4PV32"/>
<evidence type="ECO:0000313" key="3">
    <source>
        <dbReference type="Proteomes" id="UP001054837"/>
    </source>
</evidence>
<evidence type="ECO:0000313" key="2">
    <source>
        <dbReference type="EMBL" id="GIY00119.1"/>
    </source>
</evidence>